<dbReference type="RefSeq" id="WP_394315490.1">
    <property type="nucleotide sequence ID" value="NZ_JBHGPK010000050.1"/>
</dbReference>
<comment type="caution">
    <text evidence="1">The sequence shown here is derived from an EMBL/GenBank/DDBJ whole genome shotgun (WGS) entry which is preliminary data.</text>
</comment>
<protein>
    <recommendedName>
        <fullName evidence="3">Transposase</fullName>
    </recommendedName>
</protein>
<evidence type="ECO:0000313" key="2">
    <source>
        <dbReference type="Proteomes" id="UP001595190"/>
    </source>
</evidence>
<dbReference type="EMBL" id="JBHGPK010000050">
    <property type="protein sequence ID" value="MFC2254891.1"/>
    <property type="molecule type" value="Genomic_DNA"/>
</dbReference>
<reference evidence="1 2" key="1">
    <citation type="submission" date="2024-09" db="EMBL/GenBank/DDBJ databases">
        <title>Description of Labrys sedimenti sp. nov., isolated from a diclofenac-degrading enrichment culture, and genome-based reclassification of Labrys portucalensis as a later heterotypic synonym of Labrys neptuniae.</title>
        <authorList>
            <person name="Tancsics A."/>
            <person name="Csepanyi A."/>
        </authorList>
    </citation>
    <scope>NUCLEOTIDE SEQUENCE [LARGE SCALE GENOMIC DNA]</scope>
    <source>
        <strain evidence="1 2">LMG 23412</strain>
    </source>
</reference>
<name>A0ABV6ZRU5_9HYPH</name>
<gene>
    <name evidence="1" type="ORF">ACETRX_35280</name>
</gene>
<organism evidence="1 2">
    <name type="scientific">Labrys neptuniae</name>
    <dbReference type="NCBI Taxonomy" id="376174"/>
    <lineage>
        <taxon>Bacteria</taxon>
        <taxon>Pseudomonadati</taxon>
        <taxon>Pseudomonadota</taxon>
        <taxon>Alphaproteobacteria</taxon>
        <taxon>Hyphomicrobiales</taxon>
        <taxon>Xanthobacteraceae</taxon>
        <taxon>Labrys</taxon>
    </lineage>
</organism>
<evidence type="ECO:0000313" key="1">
    <source>
        <dbReference type="EMBL" id="MFC2254891.1"/>
    </source>
</evidence>
<accession>A0ABV6ZRU5</accession>
<sequence>MKSKIRAHVEHVFTEQEDHMGLFIRTIGKIRAEATIIMANITYNMKRWCWLDRTSAPA</sequence>
<dbReference type="Proteomes" id="UP001595190">
    <property type="component" value="Unassembled WGS sequence"/>
</dbReference>
<evidence type="ECO:0008006" key="3">
    <source>
        <dbReference type="Google" id="ProtNLM"/>
    </source>
</evidence>
<proteinExistence type="predicted"/>